<name>A0A517SY11_9BACT</name>
<evidence type="ECO:0000313" key="2">
    <source>
        <dbReference type="Proteomes" id="UP000315003"/>
    </source>
</evidence>
<reference evidence="1 2" key="1">
    <citation type="submission" date="2019-02" db="EMBL/GenBank/DDBJ databases">
        <title>Deep-cultivation of Planctomycetes and their phenomic and genomic characterization uncovers novel biology.</title>
        <authorList>
            <person name="Wiegand S."/>
            <person name="Jogler M."/>
            <person name="Boedeker C."/>
            <person name="Pinto D."/>
            <person name="Vollmers J."/>
            <person name="Rivas-Marin E."/>
            <person name="Kohn T."/>
            <person name="Peeters S.H."/>
            <person name="Heuer A."/>
            <person name="Rast P."/>
            <person name="Oberbeckmann S."/>
            <person name="Bunk B."/>
            <person name="Jeske O."/>
            <person name="Meyerdierks A."/>
            <person name="Storesund J.E."/>
            <person name="Kallscheuer N."/>
            <person name="Luecker S."/>
            <person name="Lage O.M."/>
            <person name="Pohl T."/>
            <person name="Merkel B.J."/>
            <person name="Hornburger P."/>
            <person name="Mueller R.-W."/>
            <person name="Bruemmer F."/>
            <person name="Labrenz M."/>
            <person name="Spormann A.M."/>
            <person name="Op den Camp H."/>
            <person name="Overmann J."/>
            <person name="Amann R."/>
            <person name="Jetten M.S.M."/>
            <person name="Mascher T."/>
            <person name="Medema M.H."/>
            <person name="Devos D.P."/>
            <person name="Kaster A.-K."/>
            <person name="Ovreas L."/>
            <person name="Rohde M."/>
            <person name="Galperin M.Y."/>
            <person name="Jogler C."/>
        </authorList>
    </citation>
    <scope>NUCLEOTIDE SEQUENCE [LARGE SCALE GENOMIC DNA]</scope>
    <source>
        <strain evidence="1 2">SV_7m_r</strain>
    </source>
</reference>
<dbReference type="RefSeq" id="WP_145274620.1">
    <property type="nucleotide sequence ID" value="NZ_CP036272.1"/>
</dbReference>
<accession>A0A517SY11</accession>
<organism evidence="1 2">
    <name type="scientific">Stieleria bergensis</name>
    <dbReference type="NCBI Taxonomy" id="2528025"/>
    <lineage>
        <taxon>Bacteria</taxon>
        <taxon>Pseudomonadati</taxon>
        <taxon>Planctomycetota</taxon>
        <taxon>Planctomycetia</taxon>
        <taxon>Pirellulales</taxon>
        <taxon>Pirellulaceae</taxon>
        <taxon>Stieleria</taxon>
    </lineage>
</organism>
<keyword evidence="2" id="KW-1185">Reference proteome</keyword>
<proteinExistence type="predicted"/>
<gene>
    <name evidence="1" type="ORF">SV7mr_35700</name>
</gene>
<protein>
    <submittedName>
        <fullName evidence="1">Uncharacterized protein</fullName>
    </submittedName>
</protein>
<dbReference type="Proteomes" id="UP000315003">
    <property type="component" value="Chromosome"/>
</dbReference>
<dbReference type="OrthoDB" id="288935at2"/>
<dbReference type="EMBL" id="CP036272">
    <property type="protein sequence ID" value="QDT61040.1"/>
    <property type="molecule type" value="Genomic_DNA"/>
</dbReference>
<dbReference type="AlphaFoldDB" id="A0A517SY11"/>
<evidence type="ECO:0000313" key="1">
    <source>
        <dbReference type="EMBL" id="QDT61040.1"/>
    </source>
</evidence>
<sequence length="307" mass="33274">MTRLLFSSSTRAAKNTIGAVLMSSLLSSTLLSSTALGQQLNRPATTSDPANTQTILVQPLQRQASPIHIDDLQRGLTTPDTQAATLVTNAQEPAAESLEPIAQDETQDQPAAGTDSVEPVATPGIDLQTAPAQSIVAPTDNMQFQDRKASFSDGHFKLPNIRALTTRQDQIGNGVVPIGVEQLAEASEIPLPESPADRAGQWQWNSYAWKAPNTFHHPLYFEDRMLERHGHQRHPAIQPLVSSGRMAAQIVLLPYLATINPPCECQYTLGYYRAGSCVPRLKQRAPYQRRAALVEAAAIIGFIAAVP</sequence>